<dbReference type="RefSeq" id="WP_132113551.1">
    <property type="nucleotide sequence ID" value="NZ_SLWS01000002.1"/>
</dbReference>
<sequence length="351" mass="37432">MKALVLAGGSGTRLRPFSHSMPKQLFPVAGKPVLLHCLENIRQAGIREVGLVVGGRHEEIRAAVAACGLDLSITYIPQAAPLGLAHCVLIARQFLADEDFVMYLGDNVLAEGIADLAERFRACPAQAQITVTKVANPQEYGVAEVDHDGRVMRLTEKPRTPATDLAVIGVYFLTPAVHEAVRRVQPSARGELEITDVLQDLVTQGADVRAEVFSGYWKDTGSIEDVLDCNRVLLDAIPTANLGAVDGTSQVTGPVVVEAGARILNSRVVGPVTIGAETVIVDSEIGPYVSVGARCRLGRAGITDSIVLDDARVHDVRELRGSIVGRSAEVTSSGTTRRRVILGDHSSMRIP</sequence>
<organism evidence="2 3">
    <name type="scientific">Actinocrispum wychmicini</name>
    <dbReference type="NCBI Taxonomy" id="1213861"/>
    <lineage>
        <taxon>Bacteria</taxon>
        <taxon>Bacillati</taxon>
        <taxon>Actinomycetota</taxon>
        <taxon>Actinomycetes</taxon>
        <taxon>Pseudonocardiales</taxon>
        <taxon>Pseudonocardiaceae</taxon>
        <taxon>Actinocrispum</taxon>
    </lineage>
</organism>
<dbReference type="Proteomes" id="UP000295680">
    <property type="component" value="Unassembled WGS sequence"/>
</dbReference>
<feature type="domain" description="Nucleotidyl transferase" evidence="1">
    <location>
        <begin position="2"/>
        <end position="233"/>
    </location>
</feature>
<dbReference type="Gene3D" id="2.160.10.10">
    <property type="entry name" value="Hexapeptide repeat proteins"/>
    <property type="match status" value="1"/>
</dbReference>
<keyword evidence="2" id="KW-0808">Transferase</keyword>
<dbReference type="InterPro" id="IPR005835">
    <property type="entry name" value="NTP_transferase_dom"/>
</dbReference>
<accession>A0A4R2JXH9</accession>
<dbReference type="AlphaFoldDB" id="A0A4R2JXH9"/>
<evidence type="ECO:0000313" key="2">
    <source>
        <dbReference type="EMBL" id="TCO62056.1"/>
    </source>
</evidence>
<dbReference type="PANTHER" id="PTHR42883:SF2">
    <property type="entry name" value="THYMIDYLYLTRANSFERASE"/>
    <property type="match status" value="1"/>
</dbReference>
<comment type="caution">
    <text evidence="2">The sequence shown here is derived from an EMBL/GenBank/DDBJ whole genome shotgun (WGS) entry which is preliminary data.</text>
</comment>
<dbReference type="OrthoDB" id="9803871at2"/>
<dbReference type="CDD" id="cd04189">
    <property type="entry name" value="G1P_TT_long"/>
    <property type="match status" value="1"/>
</dbReference>
<dbReference type="PANTHER" id="PTHR42883">
    <property type="entry name" value="GLUCOSE-1-PHOSPHATE THYMIDYLTRANSFERASE"/>
    <property type="match status" value="1"/>
</dbReference>
<dbReference type="Pfam" id="PF00483">
    <property type="entry name" value="NTP_transferase"/>
    <property type="match status" value="1"/>
</dbReference>
<dbReference type="InterPro" id="IPR005908">
    <property type="entry name" value="G1P_thy_trans_l"/>
</dbReference>
<gene>
    <name evidence="2" type="ORF">EV192_102193</name>
</gene>
<dbReference type="Gene3D" id="3.90.550.10">
    <property type="entry name" value="Spore Coat Polysaccharide Biosynthesis Protein SpsA, Chain A"/>
    <property type="match status" value="1"/>
</dbReference>
<dbReference type="SUPFAM" id="SSF53448">
    <property type="entry name" value="Nucleotide-diphospho-sugar transferases"/>
    <property type="match status" value="1"/>
</dbReference>
<dbReference type="NCBIfam" id="TIGR01208">
    <property type="entry name" value="rmlA_long"/>
    <property type="match status" value="1"/>
</dbReference>
<evidence type="ECO:0000313" key="3">
    <source>
        <dbReference type="Proteomes" id="UP000295680"/>
    </source>
</evidence>
<keyword evidence="3" id="KW-1185">Reference proteome</keyword>
<dbReference type="EMBL" id="SLWS01000002">
    <property type="protein sequence ID" value="TCO62056.1"/>
    <property type="molecule type" value="Genomic_DNA"/>
</dbReference>
<name>A0A4R2JXH9_9PSEU</name>
<dbReference type="GO" id="GO:0016740">
    <property type="term" value="F:transferase activity"/>
    <property type="evidence" value="ECO:0007669"/>
    <property type="project" value="UniProtKB-KW"/>
</dbReference>
<evidence type="ECO:0000259" key="1">
    <source>
        <dbReference type="Pfam" id="PF00483"/>
    </source>
</evidence>
<dbReference type="InterPro" id="IPR029044">
    <property type="entry name" value="Nucleotide-diphossugar_trans"/>
</dbReference>
<protein>
    <submittedName>
        <fullName evidence="2">Glucose-1-phosphate thymidylyltransferase</fullName>
    </submittedName>
</protein>
<reference evidence="2 3" key="1">
    <citation type="submission" date="2019-03" db="EMBL/GenBank/DDBJ databases">
        <title>Genomic Encyclopedia of Type Strains, Phase IV (KMG-IV): sequencing the most valuable type-strain genomes for metagenomic binning, comparative biology and taxonomic classification.</title>
        <authorList>
            <person name="Goeker M."/>
        </authorList>
    </citation>
    <scope>NUCLEOTIDE SEQUENCE [LARGE SCALE GENOMIC DNA]</scope>
    <source>
        <strain evidence="2 3">DSM 45934</strain>
    </source>
</reference>
<proteinExistence type="predicted"/>